<dbReference type="AlphaFoldDB" id="A0A9Q4FQK2"/>
<dbReference type="Proteomes" id="UP001060275">
    <property type="component" value="Unassembled WGS sequence"/>
</dbReference>
<protein>
    <submittedName>
        <fullName evidence="1">Uncharacterized protein</fullName>
    </submittedName>
</protein>
<proteinExistence type="predicted"/>
<accession>A0A9Q4FQK2</accession>
<evidence type="ECO:0000313" key="1">
    <source>
        <dbReference type="EMBL" id="MCP8886221.1"/>
    </source>
</evidence>
<evidence type="ECO:0000313" key="2">
    <source>
        <dbReference type="Proteomes" id="UP001060275"/>
    </source>
</evidence>
<sequence>MPQRPSNREMKALYHLGEDKVLGPDDFKDVGEKVFAGMLKKNWIEAVEGVPGKFRTTEKGRVIHDEEVYFTGRWKR</sequence>
<organism evidence="1 2">
    <name type="scientific">Devosia ureilytica</name>
    <dbReference type="NCBI Taxonomy" id="2952754"/>
    <lineage>
        <taxon>Bacteria</taxon>
        <taxon>Pseudomonadati</taxon>
        <taxon>Pseudomonadota</taxon>
        <taxon>Alphaproteobacteria</taxon>
        <taxon>Hyphomicrobiales</taxon>
        <taxon>Devosiaceae</taxon>
        <taxon>Devosia</taxon>
    </lineage>
</organism>
<keyword evidence="2" id="KW-1185">Reference proteome</keyword>
<dbReference type="RefSeq" id="WP_254672601.1">
    <property type="nucleotide sequence ID" value="NZ_JAMWDU010000001.1"/>
</dbReference>
<name>A0A9Q4FQK2_9HYPH</name>
<reference evidence="1" key="1">
    <citation type="submission" date="2022-06" db="EMBL/GenBank/DDBJ databases">
        <title>Devosia sp. XJ19-45 genome assembly.</title>
        <authorList>
            <person name="Li B."/>
            <person name="Cai M."/>
            <person name="Nie G."/>
            <person name="Li W."/>
        </authorList>
    </citation>
    <scope>NUCLEOTIDE SEQUENCE</scope>
    <source>
        <strain evidence="1">XJ19-45</strain>
    </source>
</reference>
<gene>
    <name evidence="1" type="ORF">NF348_03815</name>
</gene>
<dbReference type="EMBL" id="JAMWDU010000001">
    <property type="protein sequence ID" value="MCP8886221.1"/>
    <property type="molecule type" value="Genomic_DNA"/>
</dbReference>
<comment type="caution">
    <text evidence="1">The sequence shown here is derived from an EMBL/GenBank/DDBJ whole genome shotgun (WGS) entry which is preliminary data.</text>
</comment>